<gene>
    <name evidence="3" type="ORF">DNG_06521</name>
</gene>
<evidence type="ECO:0000256" key="2">
    <source>
        <dbReference type="SAM" id="MobiDB-lite"/>
    </source>
</evidence>
<dbReference type="Pfam" id="PF11905">
    <property type="entry name" value="DUF3425"/>
    <property type="match status" value="1"/>
</dbReference>
<feature type="compositionally biased region" description="Polar residues" evidence="2">
    <location>
        <begin position="49"/>
        <end position="61"/>
    </location>
</feature>
<keyword evidence="4" id="KW-1185">Reference proteome</keyword>
<dbReference type="Proteomes" id="UP001187682">
    <property type="component" value="Unassembled WGS sequence"/>
</dbReference>
<feature type="coiled-coil region" evidence="1">
    <location>
        <begin position="92"/>
        <end position="138"/>
    </location>
</feature>
<accession>A0AAE8SWM8</accession>
<dbReference type="InterPro" id="IPR021833">
    <property type="entry name" value="DUF3425"/>
</dbReference>
<dbReference type="CDD" id="cd14688">
    <property type="entry name" value="bZIP_YAP"/>
    <property type="match status" value="1"/>
</dbReference>
<dbReference type="PANTHER" id="PTHR37012">
    <property type="entry name" value="B-ZIP TRANSCRIPTION FACTOR (EUROFUNG)-RELATED"/>
    <property type="match status" value="1"/>
</dbReference>
<keyword evidence="1" id="KW-0175">Coiled coil</keyword>
<evidence type="ECO:0000313" key="4">
    <source>
        <dbReference type="Proteomes" id="UP001187682"/>
    </source>
</evidence>
<organism evidence="3 4">
    <name type="scientific">Cephalotrichum gorgonifer</name>
    <dbReference type="NCBI Taxonomy" id="2041049"/>
    <lineage>
        <taxon>Eukaryota</taxon>
        <taxon>Fungi</taxon>
        <taxon>Dikarya</taxon>
        <taxon>Ascomycota</taxon>
        <taxon>Pezizomycotina</taxon>
        <taxon>Sordariomycetes</taxon>
        <taxon>Hypocreomycetidae</taxon>
        <taxon>Microascales</taxon>
        <taxon>Microascaceae</taxon>
        <taxon>Cephalotrichum</taxon>
    </lineage>
</organism>
<dbReference type="PANTHER" id="PTHR37012:SF2">
    <property type="entry name" value="BZIP DOMAIN-CONTAINING PROTEIN-RELATED"/>
    <property type="match status" value="1"/>
</dbReference>
<comment type="caution">
    <text evidence="3">The sequence shown here is derived from an EMBL/GenBank/DDBJ whole genome shotgun (WGS) entry which is preliminary data.</text>
</comment>
<proteinExistence type="predicted"/>
<protein>
    <submittedName>
        <fullName evidence="3">Uncharacterized protein</fullName>
    </submittedName>
</protein>
<feature type="compositionally biased region" description="Basic and acidic residues" evidence="2">
    <location>
        <begin position="75"/>
        <end position="87"/>
    </location>
</feature>
<sequence>MENSPAESTSYGFPDTPRTPASHLCVKNESRNASPSPDAVSMGAPSPPGTASRQARNTSNKPKAKPRSVANMTQEQRDRKRENDRVAQRAIRRKTKCRIAELEAIIEQLKSSDHNKELQAAIEAKQAAEAENIEIKRQLGNIMATLRDLIAPRQTVPEEHAYASPASQVCPTAHPMPGPLPNMASTPTSITSPAAAFDGQSRSSVQKEAIIPQASHHTQEVMPQREGIQRGLEIRGDRIDLSFLVTRPGSIPSFLTTNPDSGSDAAGSSAPAGGGIAGRSQRLPYPYYNSSTQHQYDPQVQQRPPPAHHGPDLSHRLPTPQALSIPSLNQHRLRPTMAQNGPATYPNPQQQPAWAAAPSILNVAASTVLDNILLQFLKERRDLIAQGQPPAEVVGPRYPTVSSLLNKDPTSVHPLTSIFTGIIGTFPDLKRLPEQLATVYLMFLNMRWQVDPTRENYDHLLPFMRPVPVQYTIPHHAWFDHVPFPRMRDIMIRNPAEYPLDDLFVPYTKTLSVNWPYDDYHVLIRNPETDEITINPVFDLHVRNIDNWSLGEEFRVRFPGLDGTYVYRDVTGSRGTRP</sequence>
<name>A0AAE8SWM8_9PEZI</name>
<evidence type="ECO:0000313" key="3">
    <source>
        <dbReference type="EMBL" id="SPO03838.1"/>
    </source>
</evidence>
<feature type="region of interest" description="Disordered" evidence="2">
    <location>
        <begin position="249"/>
        <end position="328"/>
    </location>
</feature>
<reference evidence="3" key="1">
    <citation type="submission" date="2018-03" db="EMBL/GenBank/DDBJ databases">
        <authorList>
            <person name="Guldener U."/>
        </authorList>
    </citation>
    <scope>NUCLEOTIDE SEQUENCE</scope>
</reference>
<dbReference type="EMBL" id="ONZQ02000009">
    <property type="protein sequence ID" value="SPO03838.1"/>
    <property type="molecule type" value="Genomic_DNA"/>
</dbReference>
<feature type="region of interest" description="Disordered" evidence="2">
    <location>
        <begin position="1"/>
        <end position="89"/>
    </location>
</feature>
<feature type="compositionally biased region" description="Polar residues" evidence="2">
    <location>
        <begin position="1"/>
        <end position="11"/>
    </location>
</feature>
<evidence type="ECO:0000256" key="1">
    <source>
        <dbReference type="SAM" id="Coils"/>
    </source>
</evidence>
<feature type="compositionally biased region" description="Low complexity" evidence="2">
    <location>
        <begin position="261"/>
        <end position="271"/>
    </location>
</feature>
<dbReference type="AlphaFoldDB" id="A0AAE8SWM8"/>
<feature type="compositionally biased region" description="Polar residues" evidence="2">
    <location>
        <begin position="288"/>
        <end position="302"/>
    </location>
</feature>